<keyword evidence="1" id="KW-0732">Signal</keyword>
<dbReference type="NCBIfam" id="TIGR02669">
    <property type="entry name" value="SpoIID_LytB"/>
    <property type="match status" value="1"/>
</dbReference>
<dbReference type="EMBL" id="FWWR01000009">
    <property type="protein sequence ID" value="SMB84108.1"/>
    <property type="molecule type" value="Genomic_DNA"/>
</dbReference>
<dbReference type="Proteomes" id="UP000192368">
    <property type="component" value="Unassembled WGS sequence"/>
</dbReference>
<keyword evidence="4" id="KW-1185">Reference proteome</keyword>
<reference evidence="4" key="1">
    <citation type="submission" date="2017-04" db="EMBL/GenBank/DDBJ databases">
        <authorList>
            <person name="Varghese N."/>
            <person name="Submissions S."/>
        </authorList>
    </citation>
    <scope>NUCLEOTIDE SEQUENCE [LARGE SCALE GENOMIC DNA]</scope>
    <source>
        <strain evidence="4">DSM 20463</strain>
    </source>
</reference>
<gene>
    <name evidence="3" type="ORF">SAMN00017477_0637</name>
</gene>
<evidence type="ECO:0000313" key="4">
    <source>
        <dbReference type="Proteomes" id="UP000192368"/>
    </source>
</evidence>
<protein>
    <submittedName>
        <fullName evidence="3">Stage II sporulation protein D</fullName>
    </submittedName>
</protein>
<dbReference type="Pfam" id="PF08486">
    <property type="entry name" value="SpoIID"/>
    <property type="match status" value="1"/>
</dbReference>
<accession>A0A1W1USJ0</accession>
<dbReference type="STRING" id="573058.SAMN00017477_0637"/>
<dbReference type="InterPro" id="IPR013486">
    <property type="entry name" value="SpoIID/LytB"/>
</dbReference>
<dbReference type="PANTHER" id="PTHR30032">
    <property type="entry name" value="N-ACETYLMURAMOYL-L-ALANINE AMIDASE-RELATED"/>
    <property type="match status" value="1"/>
</dbReference>
<organism evidence="3 4">
    <name type="scientific">Peptoniphilus asaccharolyticus DSM 20463</name>
    <dbReference type="NCBI Taxonomy" id="573058"/>
    <lineage>
        <taxon>Bacteria</taxon>
        <taxon>Bacillati</taxon>
        <taxon>Bacillota</taxon>
        <taxon>Tissierellia</taxon>
        <taxon>Tissierellales</taxon>
        <taxon>Peptoniphilaceae</taxon>
        <taxon>Peptoniphilus</taxon>
    </lineage>
</organism>
<dbReference type="GO" id="GO:0030288">
    <property type="term" value="C:outer membrane-bounded periplasmic space"/>
    <property type="evidence" value="ECO:0007669"/>
    <property type="project" value="TreeGrafter"/>
</dbReference>
<evidence type="ECO:0000259" key="2">
    <source>
        <dbReference type="Pfam" id="PF08486"/>
    </source>
</evidence>
<evidence type="ECO:0000313" key="3">
    <source>
        <dbReference type="EMBL" id="SMB84108.1"/>
    </source>
</evidence>
<proteinExistence type="predicted"/>
<feature type="signal peptide" evidence="1">
    <location>
        <begin position="1"/>
        <end position="20"/>
    </location>
</feature>
<dbReference type="RefSeq" id="WP_084230297.1">
    <property type="nucleotide sequence ID" value="NZ_FWWR01000009.1"/>
</dbReference>
<dbReference type="InterPro" id="IPR013693">
    <property type="entry name" value="SpoIID/LytB_N"/>
</dbReference>
<dbReference type="OrthoDB" id="9794671at2"/>
<dbReference type="PANTHER" id="PTHR30032:SF4">
    <property type="entry name" value="AMIDASE ENHANCER"/>
    <property type="match status" value="1"/>
</dbReference>
<dbReference type="AlphaFoldDB" id="A0A1W1USJ0"/>
<feature type="domain" description="Sporulation stage II protein D amidase enhancer LytB N-terminal" evidence="2">
    <location>
        <begin position="114"/>
        <end position="203"/>
    </location>
</feature>
<dbReference type="GO" id="GO:0030435">
    <property type="term" value="P:sporulation resulting in formation of a cellular spore"/>
    <property type="evidence" value="ECO:0007669"/>
    <property type="project" value="InterPro"/>
</dbReference>
<feature type="chain" id="PRO_5012664296" evidence="1">
    <location>
        <begin position="21"/>
        <end position="367"/>
    </location>
</feature>
<name>A0A1W1USJ0_PEPAS</name>
<dbReference type="InterPro" id="IPR051922">
    <property type="entry name" value="Bact_Sporulation_Assoc"/>
</dbReference>
<sequence length="367" mass="41431">MKKLFLILALIFIIPSKAYAEDNYFEIKIGNSATKIELTSDKNFSLVDTELNKIQDLGVKNISAELVNGKIFLKSGDRVLSQNFPSKGEFKLASESFIKLKNKYRGYFQFEIENNKLNAINYIELEDYLKGVVNNELDYSHPMESLKTQAITSRTFALSNKNKYAKQGYNLTDTTSSQVYRGQSSEHEKTTKAVNETKGMYLTMNAKPISAIFGASSGGVIADAKEVWGGDYSYLKRKEDPYSSDYKWELKLSKQDFIKKISKKYPLYDISVINIVETDSSGRVKEVEILGDKIYNIKASELRSILGSTKMKSTLYTVRTGDEIIFNGKGYGHGVGLSQYGAVNMAKEGKEYEEILQFYFPGTILTK</sequence>
<evidence type="ECO:0000256" key="1">
    <source>
        <dbReference type="SAM" id="SignalP"/>
    </source>
</evidence>